<reference evidence="1 2" key="1">
    <citation type="submission" date="2021-06" db="EMBL/GenBank/DDBJ databases">
        <title>Caerostris darwini draft genome.</title>
        <authorList>
            <person name="Kono N."/>
            <person name="Arakawa K."/>
        </authorList>
    </citation>
    <scope>NUCLEOTIDE SEQUENCE [LARGE SCALE GENOMIC DNA]</scope>
</reference>
<dbReference type="EMBL" id="BPLQ01002339">
    <property type="protein sequence ID" value="GIX91847.1"/>
    <property type="molecule type" value="Genomic_DNA"/>
</dbReference>
<dbReference type="Proteomes" id="UP001054837">
    <property type="component" value="Unassembled WGS sequence"/>
</dbReference>
<gene>
    <name evidence="1" type="ORF">CDAR_220991</name>
</gene>
<name>A0AAV4P3L2_9ARAC</name>
<protein>
    <submittedName>
        <fullName evidence="1">Uncharacterized protein</fullName>
    </submittedName>
</protein>
<proteinExistence type="predicted"/>
<comment type="caution">
    <text evidence="1">The sequence shown here is derived from an EMBL/GenBank/DDBJ whole genome shotgun (WGS) entry which is preliminary data.</text>
</comment>
<keyword evidence="2" id="KW-1185">Reference proteome</keyword>
<evidence type="ECO:0000313" key="2">
    <source>
        <dbReference type="Proteomes" id="UP001054837"/>
    </source>
</evidence>
<dbReference type="AlphaFoldDB" id="A0AAV4P3L2"/>
<sequence>MHWLGPKILSTIISFTTIISSNHPFSLRCPYVQTTTNLTMAFYKKQNKIPLNGTTVNGAHLEKNWGKKWSTIQVHRPFYMTFIRSTYQSARFESTRKAFSDFENKL</sequence>
<evidence type="ECO:0000313" key="1">
    <source>
        <dbReference type="EMBL" id="GIX91847.1"/>
    </source>
</evidence>
<organism evidence="1 2">
    <name type="scientific">Caerostris darwini</name>
    <dbReference type="NCBI Taxonomy" id="1538125"/>
    <lineage>
        <taxon>Eukaryota</taxon>
        <taxon>Metazoa</taxon>
        <taxon>Ecdysozoa</taxon>
        <taxon>Arthropoda</taxon>
        <taxon>Chelicerata</taxon>
        <taxon>Arachnida</taxon>
        <taxon>Araneae</taxon>
        <taxon>Araneomorphae</taxon>
        <taxon>Entelegynae</taxon>
        <taxon>Araneoidea</taxon>
        <taxon>Araneidae</taxon>
        <taxon>Caerostris</taxon>
    </lineage>
</organism>
<accession>A0AAV4P3L2</accession>